<proteinExistence type="predicted"/>
<accession>A0ABD0LVF8</accession>
<evidence type="ECO:0000313" key="1">
    <source>
        <dbReference type="EMBL" id="KAK7503492.1"/>
    </source>
</evidence>
<dbReference type="PANTHER" id="PTHR34290">
    <property type="entry name" value="SI:CH73-390P7.2"/>
    <property type="match status" value="1"/>
</dbReference>
<dbReference type="EMBL" id="JACVVK020000020">
    <property type="protein sequence ID" value="KAK7503492.1"/>
    <property type="molecule type" value="Genomic_DNA"/>
</dbReference>
<dbReference type="InterPro" id="IPR007263">
    <property type="entry name" value="DCC1-like"/>
</dbReference>
<name>A0ABD0LVF8_9CAEN</name>
<protein>
    <recommendedName>
        <fullName evidence="3">Thiol-disulfide oxidoreductase DCC</fullName>
    </recommendedName>
</protein>
<dbReference type="AlphaFoldDB" id="A0ABD0LVF8"/>
<reference evidence="1 2" key="1">
    <citation type="journal article" date="2023" name="Sci. Data">
        <title>Genome assembly of the Korean intertidal mud-creeper Batillaria attramentaria.</title>
        <authorList>
            <person name="Patra A.K."/>
            <person name="Ho P.T."/>
            <person name="Jun S."/>
            <person name="Lee S.J."/>
            <person name="Kim Y."/>
            <person name="Won Y.J."/>
        </authorList>
    </citation>
    <scope>NUCLEOTIDE SEQUENCE [LARGE SCALE GENOMIC DNA]</scope>
    <source>
        <strain evidence="1">Wonlab-2016</strain>
    </source>
</reference>
<evidence type="ECO:0000313" key="2">
    <source>
        <dbReference type="Proteomes" id="UP001519460"/>
    </source>
</evidence>
<comment type="caution">
    <text evidence="1">The sequence shown here is derived from an EMBL/GenBank/DDBJ whole genome shotgun (WGS) entry which is preliminary data.</text>
</comment>
<organism evidence="1 2">
    <name type="scientific">Batillaria attramentaria</name>
    <dbReference type="NCBI Taxonomy" id="370345"/>
    <lineage>
        <taxon>Eukaryota</taxon>
        <taxon>Metazoa</taxon>
        <taxon>Spiralia</taxon>
        <taxon>Lophotrochozoa</taxon>
        <taxon>Mollusca</taxon>
        <taxon>Gastropoda</taxon>
        <taxon>Caenogastropoda</taxon>
        <taxon>Sorbeoconcha</taxon>
        <taxon>Cerithioidea</taxon>
        <taxon>Batillariidae</taxon>
        <taxon>Batillaria</taxon>
    </lineage>
</organism>
<dbReference type="Proteomes" id="UP001519460">
    <property type="component" value="Unassembled WGS sequence"/>
</dbReference>
<dbReference type="Pfam" id="PF04134">
    <property type="entry name" value="DCC1-like"/>
    <property type="match status" value="1"/>
</dbReference>
<gene>
    <name evidence="1" type="ORF">BaRGS_00005413</name>
</gene>
<dbReference type="PANTHER" id="PTHR34290:SF2">
    <property type="entry name" value="OS04G0668800 PROTEIN"/>
    <property type="match status" value="1"/>
</dbReference>
<evidence type="ECO:0008006" key="3">
    <source>
        <dbReference type="Google" id="ProtNLM"/>
    </source>
</evidence>
<keyword evidence="2" id="KW-1185">Reference proteome</keyword>
<sequence>MFGTACNRSSVLLKHANFAATCRWVSSSHRLFIAESPRPRPVADDSTSASKEFAERVAKVLYDGECNICMKEINILKRVASKRPVDFVDITAPGYQADKYSGITYEMAMKEMHVIGADGKVYTQGDAIREMYRACGLGWLAAATQVPGIELACNKLYVKFAEYRLQKALDRCDSGSCSVKLKHLREKLRP</sequence>
<dbReference type="InterPro" id="IPR044691">
    <property type="entry name" value="DCC1_Trx"/>
</dbReference>